<feature type="transmembrane region" description="Helical" evidence="7">
    <location>
        <begin position="234"/>
        <end position="254"/>
    </location>
</feature>
<feature type="transmembrane region" description="Helical" evidence="7">
    <location>
        <begin position="260"/>
        <end position="277"/>
    </location>
</feature>
<comment type="similarity">
    <text evidence="2">Belongs to the peptidase A22B family.</text>
</comment>
<protein>
    <submittedName>
        <fullName evidence="11">Minor histocompatibility antigen H13</fullName>
    </submittedName>
</protein>
<feature type="transmembrane region" description="Helical" evidence="7">
    <location>
        <begin position="204"/>
        <end position="222"/>
    </location>
</feature>
<sequence length="415" mass="47241">MRDNRKIVFLNTWTTACLPIVLSFLLIFVYLSAKRIKIVEEDEEPFKRPIRTISETNIGGKISRKISLVCDLKKIPELETDSSREDDRIEEEVVNSVKNGSEEIQSYAPIDEISANYPVFDEGDETVVPKISPTPMRKTSNDILLRRASVDENIEVLRKKSSIYKDIGNISVFPFSLSNFALSVKEPYFTKFEKDSLVDIAAQLIGIHLPVWLSVIALNITLVEIFSMHFHHHFYYHSSTVKLFILIISVFMGLFHEIHWTWIVNNILGISTTYLLIARVVSYAVGLLFLLGMIAFDVFWMFGIDLFSLVTKEIRAPFMLIIPWGVDKKEMLATLDIIVPGIFLNIIMKFSDMYDAKAFPACFSAALLGLIVTIILSIRNGKPTPAMVLPAIFIISASILSVDRPIDLWRFEIKH</sequence>
<organism evidence="9 11">
    <name type="scientific">Dracunculus medinensis</name>
    <name type="common">Guinea worm</name>
    <dbReference type="NCBI Taxonomy" id="318479"/>
    <lineage>
        <taxon>Eukaryota</taxon>
        <taxon>Metazoa</taxon>
        <taxon>Ecdysozoa</taxon>
        <taxon>Nematoda</taxon>
        <taxon>Chromadorea</taxon>
        <taxon>Rhabditida</taxon>
        <taxon>Spirurina</taxon>
        <taxon>Dracunculoidea</taxon>
        <taxon>Dracunculidae</taxon>
        <taxon>Dracunculus</taxon>
    </lineage>
</organism>
<feature type="transmembrane region" description="Helical" evidence="7">
    <location>
        <begin position="384"/>
        <end position="402"/>
    </location>
</feature>
<evidence type="ECO:0000256" key="7">
    <source>
        <dbReference type="SAM" id="Phobius"/>
    </source>
</evidence>
<feature type="transmembrane region" description="Helical" evidence="7">
    <location>
        <begin position="331"/>
        <end position="347"/>
    </location>
</feature>
<evidence type="ECO:0000256" key="4">
    <source>
        <dbReference type="ARBA" id="ARBA00022801"/>
    </source>
</evidence>
<dbReference type="GO" id="GO:0098553">
    <property type="term" value="C:lumenal side of endoplasmic reticulum membrane"/>
    <property type="evidence" value="ECO:0007669"/>
    <property type="project" value="TreeGrafter"/>
</dbReference>
<gene>
    <name evidence="8" type="ORF">DME_LOCUS1566</name>
</gene>
<proteinExistence type="inferred from homology"/>
<evidence type="ECO:0000256" key="5">
    <source>
        <dbReference type="ARBA" id="ARBA00022989"/>
    </source>
</evidence>
<dbReference type="WBParaSite" id="DME_0000701401-mRNA-1">
    <property type="protein sequence ID" value="DME_0000701401-mRNA-1"/>
    <property type="gene ID" value="DME_0000701401"/>
</dbReference>
<reference evidence="8 10" key="2">
    <citation type="submission" date="2018-11" db="EMBL/GenBank/DDBJ databases">
        <authorList>
            <consortium name="Pathogen Informatics"/>
        </authorList>
    </citation>
    <scope>NUCLEOTIDE SEQUENCE [LARGE SCALE GENOMIC DNA]</scope>
</reference>
<dbReference type="PROSITE" id="PS51257">
    <property type="entry name" value="PROKAR_LIPOPROTEIN"/>
    <property type="match status" value="1"/>
</dbReference>
<evidence type="ECO:0000313" key="8">
    <source>
        <dbReference type="EMBL" id="VDN51593.1"/>
    </source>
</evidence>
<dbReference type="PANTHER" id="PTHR12174">
    <property type="entry name" value="SIGNAL PEPTIDE PEPTIDASE"/>
    <property type="match status" value="1"/>
</dbReference>
<feature type="transmembrane region" description="Helical" evidence="7">
    <location>
        <begin position="12"/>
        <end position="31"/>
    </location>
</feature>
<evidence type="ECO:0000313" key="9">
    <source>
        <dbReference type="Proteomes" id="UP000038040"/>
    </source>
</evidence>
<evidence type="ECO:0000256" key="2">
    <source>
        <dbReference type="ARBA" id="ARBA00006859"/>
    </source>
</evidence>
<dbReference type="AlphaFoldDB" id="A0A0N4UHI1"/>
<dbReference type="GO" id="GO:0033619">
    <property type="term" value="P:membrane protein proteolysis"/>
    <property type="evidence" value="ECO:0007669"/>
    <property type="project" value="TreeGrafter"/>
</dbReference>
<evidence type="ECO:0000313" key="10">
    <source>
        <dbReference type="Proteomes" id="UP000274756"/>
    </source>
</evidence>
<feature type="transmembrane region" description="Helical" evidence="7">
    <location>
        <begin position="359"/>
        <end position="378"/>
    </location>
</feature>
<dbReference type="Pfam" id="PF04258">
    <property type="entry name" value="Peptidase_A22B"/>
    <property type="match status" value="1"/>
</dbReference>
<dbReference type="Proteomes" id="UP000038040">
    <property type="component" value="Unplaced"/>
</dbReference>
<dbReference type="GO" id="GO:0006465">
    <property type="term" value="P:signal peptide processing"/>
    <property type="evidence" value="ECO:0007669"/>
    <property type="project" value="TreeGrafter"/>
</dbReference>
<feature type="transmembrane region" description="Helical" evidence="7">
    <location>
        <begin position="284"/>
        <end position="311"/>
    </location>
</feature>
<dbReference type="PANTHER" id="PTHR12174:SF35">
    <property type="entry name" value="INTRAMEMBRANE PROTEASE (IMPAS) FAMILY"/>
    <property type="match status" value="1"/>
</dbReference>
<dbReference type="InterPro" id="IPR006639">
    <property type="entry name" value="Preselin/SPP"/>
</dbReference>
<dbReference type="STRING" id="318479.A0A0N4UHI1"/>
<accession>A0A0N4UHI1</accession>
<keyword evidence="4" id="KW-0378">Hydrolase</keyword>
<keyword evidence="3 7" id="KW-0812">Transmembrane</keyword>
<evidence type="ECO:0000256" key="3">
    <source>
        <dbReference type="ARBA" id="ARBA00022692"/>
    </source>
</evidence>
<dbReference type="Proteomes" id="UP000274756">
    <property type="component" value="Unassembled WGS sequence"/>
</dbReference>
<dbReference type="OrthoDB" id="29661at2759"/>
<name>A0A0N4UHI1_DRAME</name>
<dbReference type="SMART" id="SM00730">
    <property type="entry name" value="PSN"/>
    <property type="match status" value="1"/>
</dbReference>
<evidence type="ECO:0000256" key="1">
    <source>
        <dbReference type="ARBA" id="ARBA00004127"/>
    </source>
</evidence>
<dbReference type="GO" id="GO:0098554">
    <property type="term" value="C:cytoplasmic side of endoplasmic reticulum membrane"/>
    <property type="evidence" value="ECO:0007669"/>
    <property type="project" value="TreeGrafter"/>
</dbReference>
<dbReference type="EMBL" id="UYYG01000025">
    <property type="protein sequence ID" value="VDN51593.1"/>
    <property type="molecule type" value="Genomic_DNA"/>
</dbReference>
<evidence type="ECO:0000313" key="11">
    <source>
        <dbReference type="WBParaSite" id="DME_0000701401-mRNA-1"/>
    </source>
</evidence>
<keyword evidence="10" id="KW-1185">Reference proteome</keyword>
<reference evidence="11" key="1">
    <citation type="submission" date="2017-02" db="UniProtKB">
        <authorList>
            <consortium name="WormBaseParasite"/>
        </authorList>
    </citation>
    <scope>IDENTIFICATION</scope>
</reference>
<dbReference type="InterPro" id="IPR007369">
    <property type="entry name" value="Peptidase_A22B_SPP"/>
</dbReference>
<evidence type="ECO:0000256" key="6">
    <source>
        <dbReference type="ARBA" id="ARBA00023136"/>
    </source>
</evidence>
<keyword evidence="5 7" id="KW-1133">Transmembrane helix</keyword>
<keyword evidence="6 7" id="KW-0472">Membrane</keyword>
<comment type="subcellular location">
    <subcellularLocation>
        <location evidence="1">Endomembrane system</location>
        <topology evidence="1">Multi-pass membrane protein</topology>
    </subcellularLocation>
</comment>
<dbReference type="GO" id="GO:0042500">
    <property type="term" value="F:aspartic endopeptidase activity, intramembrane cleaving"/>
    <property type="evidence" value="ECO:0007669"/>
    <property type="project" value="InterPro"/>
</dbReference>